<sequence length="65" mass="7358">MLRASCLRISEPGWRSRCLGGIISVSILNLREPGQRAQGVKQKYPRSYVALKPLCLKLKEHGWHA</sequence>
<name>A0A3Q7EXE5_SOLLC</name>
<dbReference type="AlphaFoldDB" id="A0A3Q7EXE5"/>
<organism evidence="1">
    <name type="scientific">Solanum lycopersicum</name>
    <name type="common">Tomato</name>
    <name type="synonym">Lycopersicon esculentum</name>
    <dbReference type="NCBI Taxonomy" id="4081"/>
    <lineage>
        <taxon>Eukaryota</taxon>
        <taxon>Viridiplantae</taxon>
        <taxon>Streptophyta</taxon>
        <taxon>Embryophyta</taxon>
        <taxon>Tracheophyta</taxon>
        <taxon>Spermatophyta</taxon>
        <taxon>Magnoliopsida</taxon>
        <taxon>eudicotyledons</taxon>
        <taxon>Gunneridae</taxon>
        <taxon>Pentapetalae</taxon>
        <taxon>asterids</taxon>
        <taxon>lamiids</taxon>
        <taxon>Solanales</taxon>
        <taxon>Solanaceae</taxon>
        <taxon>Solanoideae</taxon>
        <taxon>Solaneae</taxon>
        <taxon>Solanum</taxon>
        <taxon>Solanum subgen. Lycopersicon</taxon>
    </lineage>
</organism>
<evidence type="ECO:0000313" key="2">
    <source>
        <dbReference type="Proteomes" id="UP000004994"/>
    </source>
</evidence>
<proteinExistence type="predicted"/>
<evidence type="ECO:0000313" key="1">
    <source>
        <dbReference type="EnsemblPlants" id="Solyc02g014640.1.1.1"/>
    </source>
</evidence>
<protein>
    <submittedName>
        <fullName evidence="1">Uncharacterized protein</fullName>
    </submittedName>
</protein>
<reference evidence="1" key="1">
    <citation type="journal article" date="2012" name="Nature">
        <title>The tomato genome sequence provides insights into fleshy fruit evolution.</title>
        <authorList>
            <consortium name="Tomato Genome Consortium"/>
        </authorList>
    </citation>
    <scope>NUCLEOTIDE SEQUENCE [LARGE SCALE GENOMIC DNA]</scope>
    <source>
        <strain evidence="1">cv. Heinz 1706</strain>
    </source>
</reference>
<dbReference type="Gramene" id="Solyc02g014640.1.1">
    <property type="protein sequence ID" value="Solyc02g014640.1.1.1"/>
    <property type="gene ID" value="Solyc02g014640.1"/>
</dbReference>
<dbReference type="Proteomes" id="UP000004994">
    <property type="component" value="Chromosome 2"/>
</dbReference>
<dbReference type="EnsemblPlants" id="Solyc02g014640.1.1">
    <property type="protein sequence ID" value="Solyc02g014640.1.1.1"/>
    <property type="gene ID" value="Solyc02g014640.1"/>
</dbReference>
<accession>A0A3Q7EXE5</accession>
<keyword evidence="2" id="KW-1185">Reference proteome</keyword>
<dbReference type="PaxDb" id="4081-Solyc02g014640.1.1"/>
<reference evidence="1" key="2">
    <citation type="submission" date="2019-01" db="UniProtKB">
        <authorList>
            <consortium name="EnsemblPlants"/>
        </authorList>
    </citation>
    <scope>IDENTIFICATION</scope>
    <source>
        <strain evidence="1">cv. Heinz 1706</strain>
    </source>
</reference>
<dbReference type="InParanoid" id="A0A3Q7EXE5"/>